<gene>
    <name evidence="1" type="ORF">C1645_882357</name>
</gene>
<evidence type="ECO:0000313" key="1">
    <source>
        <dbReference type="EMBL" id="RIA80096.1"/>
    </source>
</evidence>
<name>A0A397S5V4_9GLOM</name>
<dbReference type="Proteomes" id="UP000265703">
    <property type="component" value="Unassembled WGS sequence"/>
</dbReference>
<dbReference type="OrthoDB" id="2433843at2759"/>
<keyword evidence="2" id="KW-1185">Reference proteome</keyword>
<proteinExistence type="predicted"/>
<dbReference type="AlphaFoldDB" id="A0A397S5V4"/>
<accession>A0A397S5V4</accession>
<protein>
    <submittedName>
        <fullName evidence="1">Uncharacterized protein</fullName>
    </submittedName>
</protein>
<evidence type="ECO:0000313" key="2">
    <source>
        <dbReference type="Proteomes" id="UP000265703"/>
    </source>
</evidence>
<sequence length="70" mass="7907">MSVVGLTTGSNEAVRCEYITPILYASIYITRRITKQRITLDLQFEIDGNKATGHVDFALKKIIDAVYEEL</sequence>
<dbReference type="EMBL" id="QKYT01001048">
    <property type="protein sequence ID" value="RIA80096.1"/>
    <property type="molecule type" value="Genomic_DNA"/>
</dbReference>
<comment type="caution">
    <text evidence="1">The sequence shown here is derived from an EMBL/GenBank/DDBJ whole genome shotgun (WGS) entry which is preliminary data.</text>
</comment>
<reference evidence="1 2" key="1">
    <citation type="submission" date="2018-06" db="EMBL/GenBank/DDBJ databases">
        <title>Comparative genomics reveals the genomic features of Rhizophagus irregularis, R. cerebriforme, R. diaphanum and Gigaspora rosea, and their symbiotic lifestyle signature.</title>
        <authorList>
            <person name="Morin E."/>
            <person name="San Clemente H."/>
            <person name="Chen E.C.H."/>
            <person name="De La Providencia I."/>
            <person name="Hainaut M."/>
            <person name="Kuo A."/>
            <person name="Kohler A."/>
            <person name="Murat C."/>
            <person name="Tang N."/>
            <person name="Roy S."/>
            <person name="Loubradou J."/>
            <person name="Henrissat B."/>
            <person name="Grigoriev I.V."/>
            <person name="Corradi N."/>
            <person name="Roux C."/>
            <person name="Martin F.M."/>
        </authorList>
    </citation>
    <scope>NUCLEOTIDE SEQUENCE [LARGE SCALE GENOMIC DNA]</scope>
    <source>
        <strain evidence="1 2">DAOM 227022</strain>
    </source>
</reference>
<organism evidence="1 2">
    <name type="scientific">Glomus cerebriforme</name>
    <dbReference type="NCBI Taxonomy" id="658196"/>
    <lineage>
        <taxon>Eukaryota</taxon>
        <taxon>Fungi</taxon>
        <taxon>Fungi incertae sedis</taxon>
        <taxon>Mucoromycota</taxon>
        <taxon>Glomeromycotina</taxon>
        <taxon>Glomeromycetes</taxon>
        <taxon>Glomerales</taxon>
        <taxon>Glomeraceae</taxon>
        <taxon>Glomus</taxon>
    </lineage>
</organism>